<proteinExistence type="predicted"/>
<name>A0A060Z2X4_ONCMY</name>
<reference evidence="2" key="2">
    <citation type="submission" date="2014-03" db="EMBL/GenBank/DDBJ databases">
        <authorList>
            <person name="Genoscope - CEA"/>
        </authorList>
    </citation>
    <scope>NUCLEOTIDE SEQUENCE</scope>
</reference>
<accession>A0A060Z2X4</accession>
<feature type="region of interest" description="Disordered" evidence="1">
    <location>
        <begin position="1"/>
        <end position="27"/>
    </location>
</feature>
<dbReference type="Proteomes" id="UP000193380">
    <property type="component" value="Unassembled WGS sequence"/>
</dbReference>
<dbReference type="PaxDb" id="8022-A0A060Z2X4"/>
<organism evidence="2 3">
    <name type="scientific">Oncorhynchus mykiss</name>
    <name type="common">Rainbow trout</name>
    <name type="synonym">Salmo gairdneri</name>
    <dbReference type="NCBI Taxonomy" id="8022"/>
    <lineage>
        <taxon>Eukaryota</taxon>
        <taxon>Metazoa</taxon>
        <taxon>Chordata</taxon>
        <taxon>Craniata</taxon>
        <taxon>Vertebrata</taxon>
        <taxon>Euteleostomi</taxon>
        <taxon>Actinopterygii</taxon>
        <taxon>Neopterygii</taxon>
        <taxon>Teleostei</taxon>
        <taxon>Protacanthopterygii</taxon>
        <taxon>Salmoniformes</taxon>
        <taxon>Salmonidae</taxon>
        <taxon>Salmoninae</taxon>
        <taxon>Oncorhynchus</taxon>
    </lineage>
</organism>
<protein>
    <submittedName>
        <fullName evidence="2">Uncharacterized protein</fullName>
    </submittedName>
</protein>
<evidence type="ECO:0000313" key="3">
    <source>
        <dbReference type="Proteomes" id="UP000193380"/>
    </source>
</evidence>
<sequence length="77" mass="8330">MFVTQEMWSSPDQSTGSDITRGGSEDYLLPASPATALHRRLPGGVQSPVLEDVEVFTERQMVPAVRSLATKLLLSGN</sequence>
<feature type="compositionally biased region" description="Polar residues" evidence="1">
    <location>
        <begin position="1"/>
        <end position="18"/>
    </location>
</feature>
<evidence type="ECO:0000313" key="2">
    <source>
        <dbReference type="EMBL" id="CDQ98428.1"/>
    </source>
</evidence>
<dbReference type="EMBL" id="FR937353">
    <property type="protein sequence ID" value="CDQ98428.1"/>
    <property type="molecule type" value="Genomic_DNA"/>
</dbReference>
<evidence type="ECO:0000256" key="1">
    <source>
        <dbReference type="SAM" id="MobiDB-lite"/>
    </source>
</evidence>
<reference evidence="2" key="1">
    <citation type="journal article" date="2014" name="Nat. Commun.">
        <title>The rainbow trout genome provides novel insights into evolution after whole-genome duplication in vertebrates.</title>
        <authorList>
            <person name="Berthelot C."/>
            <person name="Brunet F."/>
            <person name="Chalopin D."/>
            <person name="Juanchich A."/>
            <person name="Bernard M."/>
            <person name="Noel B."/>
            <person name="Bento P."/>
            <person name="Da Silva C."/>
            <person name="Labadie K."/>
            <person name="Alberti A."/>
            <person name="Aury J.M."/>
            <person name="Louis A."/>
            <person name="Dehais P."/>
            <person name="Bardou P."/>
            <person name="Montfort J."/>
            <person name="Klopp C."/>
            <person name="Cabau C."/>
            <person name="Gaspin C."/>
            <person name="Thorgaard G.H."/>
            <person name="Boussaha M."/>
            <person name="Quillet E."/>
            <person name="Guyomard R."/>
            <person name="Galiana D."/>
            <person name="Bobe J."/>
            <person name="Volff J.N."/>
            <person name="Genet C."/>
            <person name="Wincker P."/>
            <person name="Jaillon O."/>
            <person name="Roest Crollius H."/>
            <person name="Guiguen Y."/>
        </authorList>
    </citation>
    <scope>NUCLEOTIDE SEQUENCE [LARGE SCALE GENOMIC DNA]</scope>
</reference>
<gene>
    <name evidence="2" type="ORF">GSONMT00013163001</name>
</gene>
<dbReference type="AlphaFoldDB" id="A0A060Z2X4"/>